<comment type="similarity">
    <text evidence="2">Belongs to the sirtuin family. Class I subfamily.</text>
</comment>
<keyword evidence="5 7" id="KW-0862">Zinc</keyword>
<accession>A0A2T0FBQ7</accession>
<dbReference type="PANTHER" id="PTHR11085:SF6">
    <property type="entry name" value="NAD-DEPENDENT PROTEIN DEACETYLASE SIRTUIN-2"/>
    <property type="match status" value="1"/>
</dbReference>
<feature type="binding site" evidence="7">
    <location>
        <position position="167"/>
    </location>
    <ligand>
        <name>Zn(2+)</name>
        <dbReference type="ChEBI" id="CHEBI:29105"/>
    </ligand>
</feature>
<dbReference type="GO" id="GO:0017136">
    <property type="term" value="F:histone deacetylase activity, NAD-dependent"/>
    <property type="evidence" value="ECO:0007669"/>
    <property type="project" value="TreeGrafter"/>
</dbReference>
<feature type="compositionally biased region" description="Basic and acidic residues" evidence="8">
    <location>
        <begin position="292"/>
        <end position="304"/>
    </location>
</feature>
<dbReference type="Proteomes" id="UP000238350">
    <property type="component" value="Unassembled WGS sequence"/>
</dbReference>
<feature type="binding site" evidence="7">
    <location>
        <position position="193"/>
    </location>
    <ligand>
        <name>Zn(2+)</name>
        <dbReference type="ChEBI" id="CHEBI:29105"/>
    </ligand>
</feature>
<dbReference type="AlphaFoldDB" id="A0A2T0FBQ7"/>
<keyword evidence="3" id="KW-0808">Transferase</keyword>
<evidence type="ECO:0000259" key="9">
    <source>
        <dbReference type="PROSITE" id="PS50305"/>
    </source>
</evidence>
<dbReference type="SUPFAM" id="SSF52467">
    <property type="entry name" value="DHS-like NAD/FAD-binding domain"/>
    <property type="match status" value="1"/>
</dbReference>
<feature type="binding site" evidence="7">
    <location>
        <position position="190"/>
    </location>
    <ligand>
        <name>Zn(2+)</name>
        <dbReference type="ChEBI" id="CHEBI:29105"/>
    </ligand>
</feature>
<dbReference type="Gene3D" id="3.40.50.1220">
    <property type="entry name" value="TPP-binding domain"/>
    <property type="match status" value="1"/>
</dbReference>
<feature type="domain" description="Deacetylase sirtuin-type" evidence="9">
    <location>
        <begin position="30"/>
        <end position="308"/>
    </location>
</feature>
<evidence type="ECO:0000256" key="2">
    <source>
        <dbReference type="ARBA" id="ARBA00006924"/>
    </source>
</evidence>
<organism evidence="10 11">
    <name type="scientific">Wickerhamiella sorbophila</name>
    <dbReference type="NCBI Taxonomy" id="45607"/>
    <lineage>
        <taxon>Eukaryota</taxon>
        <taxon>Fungi</taxon>
        <taxon>Dikarya</taxon>
        <taxon>Ascomycota</taxon>
        <taxon>Saccharomycotina</taxon>
        <taxon>Dipodascomycetes</taxon>
        <taxon>Dipodascales</taxon>
        <taxon>Trichomonascaceae</taxon>
        <taxon>Wickerhamiella</taxon>
    </lineage>
</organism>
<evidence type="ECO:0000256" key="4">
    <source>
        <dbReference type="ARBA" id="ARBA00022723"/>
    </source>
</evidence>
<feature type="binding site" evidence="7">
    <location>
        <position position="164"/>
    </location>
    <ligand>
        <name>Zn(2+)</name>
        <dbReference type="ChEBI" id="CHEBI:29105"/>
    </ligand>
</feature>
<dbReference type="RefSeq" id="XP_024662390.1">
    <property type="nucleotide sequence ID" value="XM_024806622.1"/>
</dbReference>
<sequence length="336" mass="37435">MATTNSGKPTKDPLSRSREGSQSKPESKLAPDVPDAIKRLVDGEFKNVIFMVGAGISTAAGIPDFRTPGTGLYSNLEKLDLPFAEAVFDIDYLRERPEAFYTLAKDMNPKQFEPTAFHKFIKWVDDQGYLRRCYTQNIDTLERQAGVRPEKIIEAHGSFHGNHCIECHEEFDHKKMDEVLSSDELKIPKCEKCDGVVKPDIVFFGESLPSRFFEAMDDDFDNDVDLVIVAGTSLQVQPFAQLPDMVHKSCPRVLFNMEKVGSLGKRAKDALVLGDLADVSILLPFLLSDNNSRDAPSRDVEDNHLSSPEDEFSEPSESSESGEVDSISGKLNELEI</sequence>
<evidence type="ECO:0000256" key="5">
    <source>
        <dbReference type="ARBA" id="ARBA00022833"/>
    </source>
</evidence>
<proteinExistence type="inferred from homology"/>
<evidence type="ECO:0000256" key="1">
    <source>
        <dbReference type="ARBA" id="ARBA00001947"/>
    </source>
</evidence>
<dbReference type="STRING" id="45607.A0A2T0FBQ7"/>
<evidence type="ECO:0000313" key="11">
    <source>
        <dbReference type="Proteomes" id="UP000238350"/>
    </source>
</evidence>
<feature type="compositionally biased region" description="Low complexity" evidence="8">
    <location>
        <begin position="315"/>
        <end position="329"/>
    </location>
</feature>
<dbReference type="GO" id="GO:0046872">
    <property type="term" value="F:metal ion binding"/>
    <property type="evidence" value="ECO:0007669"/>
    <property type="project" value="UniProtKB-KW"/>
</dbReference>
<dbReference type="Gene3D" id="3.30.1600.10">
    <property type="entry name" value="SIR2/SIRT2 'Small Domain"/>
    <property type="match status" value="1"/>
</dbReference>
<evidence type="ECO:0000256" key="6">
    <source>
        <dbReference type="ARBA" id="ARBA00023027"/>
    </source>
</evidence>
<dbReference type="PROSITE" id="PS50305">
    <property type="entry name" value="SIRTUIN"/>
    <property type="match status" value="1"/>
</dbReference>
<dbReference type="OrthoDB" id="420264at2759"/>
<keyword evidence="6" id="KW-0520">NAD</keyword>
<evidence type="ECO:0000313" key="10">
    <source>
        <dbReference type="EMBL" id="PRT52444.1"/>
    </source>
</evidence>
<dbReference type="EMBL" id="NDIQ01000001">
    <property type="protein sequence ID" value="PRT52444.1"/>
    <property type="molecule type" value="Genomic_DNA"/>
</dbReference>
<dbReference type="GO" id="GO:0005634">
    <property type="term" value="C:nucleus"/>
    <property type="evidence" value="ECO:0007669"/>
    <property type="project" value="TreeGrafter"/>
</dbReference>
<feature type="region of interest" description="Disordered" evidence="8">
    <location>
        <begin position="292"/>
        <end position="336"/>
    </location>
</feature>
<keyword evidence="4 7" id="KW-0479">Metal-binding</keyword>
<comment type="caution">
    <text evidence="10">The sequence shown here is derived from an EMBL/GenBank/DDBJ whole genome shotgun (WGS) entry which is preliminary data.</text>
</comment>
<dbReference type="PANTHER" id="PTHR11085">
    <property type="entry name" value="NAD-DEPENDENT PROTEIN DEACYLASE SIRTUIN-5, MITOCHONDRIAL-RELATED"/>
    <property type="match status" value="1"/>
</dbReference>
<feature type="compositionally biased region" description="Basic and acidic residues" evidence="8">
    <location>
        <begin position="9"/>
        <end position="31"/>
    </location>
</feature>
<comment type="cofactor">
    <cofactor evidence="1">
        <name>Zn(2+)</name>
        <dbReference type="ChEBI" id="CHEBI:29105"/>
    </cofactor>
</comment>
<gene>
    <name evidence="10" type="ORF">B9G98_00064</name>
</gene>
<keyword evidence="11" id="KW-1185">Reference proteome</keyword>
<reference evidence="10 11" key="1">
    <citation type="submission" date="2017-04" db="EMBL/GenBank/DDBJ databases">
        <title>Genome sequencing of [Candida] sorbophila.</title>
        <authorList>
            <person name="Ahn J.O."/>
        </authorList>
    </citation>
    <scope>NUCLEOTIDE SEQUENCE [LARGE SCALE GENOMIC DNA]</scope>
    <source>
        <strain evidence="10 11">DS02</strain>
    </source>
</reference>
<protein>
    <submittedName>
        <fullName evidence="10">NAD-dependent protein deacetylase sirtuin-2</fullName>
    </submittedName>
</protein>
<name>A0A2T0FBQ7_9ASCO</name>
<dbReference type="InterPro" id="IPR029035">
    <property type="entry name" value="DHS-like_NAD/FAD-binding_dom"/>
</dbReference>
<evidence type="ECO:0000256" key="3">
    <source>
        <dbReference type="ARBA" id="ARBA00022679"/>
    </source>
</evidence>
<dbReference type="InterPro" id="IPR050134">
    <property type="entry name" value="NAD-dep_sirtuin_deacylases"/>
</dbReference>
<dbReference type="GeneID" id="36513813"/>
<dbReference type="GO" id="GO:0070403">
    <property type="term" value="F:NAD+ binding"/>
    <property type="evidence" value="ECO:0007669"/>
    <property type="project" value="InterPro"/>
</dbReference>
<feature type="active site" description="Proton acceptor" evidence="7">
    <location>
        <position position="156"/>
    </location>
</feature>
<evidence type="ECO:0000256" key="8">
    <source>
        <dbReference type="SAM" id="MobiDB-lite"/>
    </source>
</evidence>
<dbReference type="InterPro" id="IPR026590">
    <property type="entry name" value="Ssirtuin_cat_dom"/>
</dbReference>
<dbReference type="InterPro" id="IPR026591">
    <property type="entry name" value="Sirtuin_cat_small_dom_sf"/>
</dbReference>
<evidence type="ECO:0000256" key="7">
    <source>
        <dbReference type="PROSITE-ProRule" id="PRU00236"/>
    </source>
</evidence>
<feature type="region of interest" description="Disordered" evidence="8">
    <location>
        <begin position="1"/>
        <end position="31"/>
    </location>
</feature>
<dbReference type="Pfam" id="PF02146">
    <property type="entry name" value="SIR2"/>
    <property type="match status" value="1"/>
</dbReference>
<dbReference type="InterPro" id="IPR003000">
    <property type="entry name" value="Sirtuin"/>
</dbReference>